<gene>
    <name evidence="1" type="ORF">FOMG_02263</name>
</gene>
<dbReference type="EMBL" id="JH659329">
    <property type="protein sequence ID" value="EXK49781.1"/>
    <property type="molecule type" value="Genomic_DNA"/>
</dbReference>
<dbReference type="VEuPathDB" id="FungiDB:FOMG_02263"/>
<dbReference type="OrthoDB" id="4965682at2759"/>
<evidence type="ECO:0000313" key="1">
    <source>
        <dbReference type="EMBL" id="EXK49781.1"/>
    </source>
</evidence>
<organism evidence="1">
    <name type="scientific">Fusarium oxysporum f. sp. melonis 26406</name>
    <dbReference type="NCBI Taxonomy" id="1089452"/>
    <lineage>
        <taxon>Eukaryota</taxon>
        <taxon>Fungi</taxon>
        <taxon>Dikarya</taxon>
        <taxon>Ascomycota</taxon>
        <taxon>Pezizomycotina</taxon>
        <taxon>Sordariomycetes</taxon>
        <taxon>Hypocreomycetidae</taxon>
        <taxon>Hypocreales</taxon>
        <taxon>Nectriaceae</taxon>
        <taxon>Fusarium</taxon>
        <taxon>Fusarium oxysporum species complex</taxon>
    </lineage>
</organism>
<dbReference type="HOGENOM" id="CLU_2812438_0_0_1"/>
<dbReference type="AlphaFoldDB" id="X0BY28"/>
<reference evidence="1" key="1">
    <citation type="submission" date="2012-04" db="EMBL/GenBank/DDBJ databases">
        <title>The Genome Sequence of Fusarium oxysporum melonis.</title>
        <authorList>
            <consortium name="The Broad Institute Genome Sequencing Platform"/>
            <person name="Ma L.-J."/>
            <person name="Gale L.R."/>
            <person name="Schwartz D.C."/>
            <person name="Zhou S."/>
            <person name="Corby-Kistler H."/>
            <person name="Young S.K."/>
            <person name="Zeng Q."/>
            <person name="Gargeya S."/>
            <person name="Fitzgerald M."/>
            <person name="Haas B."/>
            <person name="Abouelleil A."/>
            <person name="Alvarado L."/>
            <person name="Arachchi H.M."/>
            <person name="Berlin A."/>
            <person name="Brown A."/>
            <person name="Chapman S.B."/>
            <person name="Chen Z."/>
            <person name="Dunbar C."/>
            <person name="Freedman E."/>
            <person name="Gearin G."/>
            <person name="Goldberg J."/>
            <person name="Griggs A."/>
            <person name="Gujja S."/>
            <person name="Heiman D."/>
            <person name="Howarth C."/>
            <person name="Larson L."/>
            <person name="Lui A."/>
            <person name="MacDonald P.J.P."/>
            <person name="Montmayeur A."/>
            <person name="Murphy C."/>
            <person name="Neiman D."/>
            <person name="Pearson M."/>
            <person name="Priest M."/>
            <person name="Roberts A."/>
            <person name="Saif S."/>
            <person name="Shea T."/>
            <person name="Shenoy N."/>
            <person name="Sisk P."/>
            <person name="Stolte C."/>
            <person name="Sykes S."/>
            <person name="Wortman J."/>
            <person name="Nusbaum C."/>
            <person name="Birren B."/>
        </authorList>
    </citation>
    <scope>NUCLEOTIDE SEQUENCE</scope>
    <source>
        <strain evidence="1">26406</strain>
    </source>
</reference>
<dbReference type="Proteomes" id="UP000030703">
    <property type="component" value="Unassembled WGS sequence"/>
</dbReference>
<protein>
    <submittedName>
        <fullName evidence="1">Uncharacterized protein</fullName>
    </submittedName>
</protein>
<sequence>MPETSYPDYDLLPAVFEAWLQERFDDDTISVEVSLRILPINLPNGYQLKHGSVKTADLSSICPMVKS</sequence>
<accession>X0BY28</accession>
<proteinExistence type="predicted"/>
<reference evidence="1" key="2">
    <citation type="submission" date="2012-05" db="EMBL/GenBank/DDBJ databases">
        <title>Annotation of the Genome Sequence of Fusarium oxysporum f. sp. melonis 26406.</title>
        <authorList>
            <consortium name="The Broad Institute Genomics Platform"/>
            <person name="Ma L.-J."/>
            <person name="Corby-Kistler H."/>
            <person name="Broz K."/>
            <person name="Gale L.R."/>
            <person name="Jonkers W."/>
            <person name="O'Donnell K."/>
            <person name="Ploetz R."/>
            <person name="Steinberg C."/>
            <person name="Schwartz D.C."/>
            <person name="VanEtten H."/>
            <person name="Zhou S."/>
            <person name="Young S.K."/>
            <person name="Zeng Q."/>
            <person name="Gargeya S."/>
            <person name="Fitzgerald M."/>
            <person name="Abouelleil A."/>
            <person name="Alvarado L."/>
            <person name="Chapman S.B."/>
            <person name="Gainer-Dewar J."/>
            <person name="Goldberg J."/>
            <person name="Griggs A."/>
            <person name="Gujja S."/>
            <person name="Hansen M."/>
            <person name="Howarth C."/>
            <person name="Imamovic A."/>
            <person name="Ireland A."/>
            <person name="Larimer J."/>
            <person name="McCowan C."/>
            <person name="Murphy C."/>
            <person name="Pearson M."/>
            <person name="Poon T.W."/>
            <person name="Priest M."/>
            <person name="Roberts A."/>
            <person name="Saif S."/>
            <person name="Shea T."/>
            <person name="Sykes S."/>
            <person name="Wortman J."/>
            <person name="Nusbaum C."/>
            <person name="Birren B."/>
        </authorList>
    </citation>
    <scope>NUCLEOTIDE SEQUENCE</scope>
    <source>
        <strain evidence="1">26406</strain>
    </source>
</reference>
<name>X0BY28_FUSOX</name>